<dbReference type="Proteomes" id="UP000824998">
    <property type="component" value="Unassembled WGS sequence"/>
</dbReference>
<sequence>MRMSNVRPIASILVIDLLGQSTTPRTAVSHVVAPTTSLPSAIIEIDRPQVPKQFLLNLTHLPTTTVPGNKKSIGEYSYFGCYTGASKGCALDDKSYASDMMTIESCY</sequence>
<dbReference type="EMBL" id="MU251394">
    <property type="protein sequence ID" value="KAG9237052.1"/>
    <property type="molecule type" value="Genomic_DNA"/>
</dbReference>
<protein>
    <submittedName>
        <fullName evidence="1">Uncharacterized protein</fullName>
    </submittedName>
</protein>
<comment type="caution">
    <text evidence="1">The sequence shown here is derived from an EMBL/GenBank/DDBJ whole genome shotgun (WGS) entry which is preliminary data.</text>
</comment>
<name>A0A9P7YNZ9_9HELO</name>
<reference evidence="1" key="1">
    <citation type="journal article" date="2021" name="IMA Fungus">
        <title>Genomic characterization of three marine fungi, including Emericellopsis atlantica sp. nov. with signatures of a generalist lifestyle and marine biomass degradation.</title>
        <authorList>
            <person name="Hagestad O.C."/>
            <person name="Hou L."/>
            <person name="Andersen J.H."/>
            <person name="Hansen E.H."/>
            <person name="Altermark B."/>
            <person name="Li C."/>
            <person name="Kuhnert E."/>
            <person name="Cox R.J."/>
            <person name="Crous P.W."/>
            <person name="Spatafora J.W."/>
            <person name="Lail K."/>
            <person name="Amirebrahimi M."/>
            <person name="Lipzen A."/>
            <person name="Pangilinan J."/>
            <person name="Andreopoulos W."/>
            <person name="Hayes R.D."/>
            <person name="Ng V."/>
            <person name="Grigoriev I.V."/>
            <person name="Jackson S.A."/>
            <person name="Sutton T.D.S."/>
            <person name="Dobson A.D.W."/>
            <person name="Rama T."/>
        </authorList>
    </citation>
    <scope>NUCLEOTIDE SEQUENCE</scope>
    <source>
        <strain evidence="1">TRa018bII</strain>
    </source>
</reference>
<gene>
    <name evidence="1" type="ORF">BJ875DRAFT_184569</name>
</gene>
<organism evidence="1 2">
    <name type="scientific">Amylocarpus encephaloides</name>
    <dbReference type="NCBI Taxonomy" id="45428"/>
    <lineage>
        <taxon>Eukaryota</taxon>
        <taxon>Fungi</taxon>
        <taxon>Dikarya</taxon>
        <taxon>Ascomycota</taxon>
        <taxon>Pezizomycotina</taxon>
        <taxon>Leotiomycetes</taxon>
        <taxon>Helotiales</taxon>
        <taxon>Helotiales incertae sedis</taxon>
        <taxon>Amylocarpus</taxon>
    </lineage>
</organism>
<dbReference type="AlphaFoldDB" id="A0A9P7YNZ9"/>
<accession>A0A9P7YNZ9</accession>
<dbReference type="OrthoDB" id="5985073at2759"/>
<proteinExistence type="predicted"/>
<evidence type="ECO:0000313" key="2">
    <source>
        <dbReference type="Proteomes" id="UP000824998"/>
    </source>
</evidence>
<evidence type="ECO:0000313" key="1">
    <source>
        <dbReference type="EMBL" id="KAG9237052.1"/>
    </source>
</evidence>
<keyword evidence="2" id="KW-1185">Reference proteome</keyword>